<dbReference type="PROSITE" id="PS51186">
    <property type="entry name" value="GNAT"/>
    <property type="match status" value="1"/>
</dbReference>
<proteinExistence type="predicted"/>
<gene>
    <name evidence="2" type="ORF">ADU59_27425</name>
</gene>
<dbReference type="Gene3D" id="3.40.630.30">
    <property type="match status" value="1"/>
</dbReference>
<evidence type="ECO:0000313" key="3">
    <source>
        <dbReference type="Proteomes" id="UP000093111"/>
    </source>
</evidence>
<dbReference type="GO" id="GO:0016747">
    <property type="term" value="F:acyltransferase activity, transferring groups other than amino-acyl groups"/>
    <property type="evidence" value="ECO:0007669"/>
    <property type="project" value="InterPro"/>
</dbReference>
<feature type="domain" description="N-acetyltransferase" evidence="1">
    <location>
        <begin position="9"/>
        <end position="159"/>
    </location>
</feature>
<evidence type="ECO:0000313" key="2">
    <source>
        <dbReference type="EMBL" id="OBZ92234.1"/>
    </source>
</evidence>
<organism evidence="2 3">
    <name type="scientific">Pararhizobium polonicum</name>
    <dbReference type="NCBI Taxonomy" id="1612624"/>
    <lineage>
        <taxon>Bacteria</taxon>
        <taxon>Pseudomonadati</taxon>
        <taxon>Pseudomonadota</taxon>
        <taxon>Alphaproteobacteria</taxon>
        <taxon>Hyphomicrobiales</taxon>
        <taxon>Rhizobiaceae</taxon>
        <taxon>Rhizobium/Agrobacterium group</taxon>
        <taxon>Pararhizobium</taxon>
    </lineage>
</organism>
<dbReference type="SUPFAM" id="SSF55729">
    <property type="entry name" value="Acyl-CoA N-acyltransferases (Nat)"/>
    <property type="match status" value="1"/>
</dbReference>
<dbReference type="InterPro" id="IPR016181">
    <property type="entry name" value="Acyl_CoA_acyltransferase"/>
</dbReference>
<dbReference type="STRING" id="1612624.ADU59_27425"/>
<name>A0A1C7NXP2_9HYPH</name>
<sequence>MAMSRHAIVDFACNLDLSVERIMDFIGTNWLRPTILSDQHFYRWQFIDPIAGEGKDHCVIALLGGEIVGFLGLNKRAFNAGGEVLKGAELTTWIVKEECRGTGIAKAMLDLIKKNFDIAYGANITNDAVRAYIRMGFNFIREVPRLMRIYDFDKVAALGTIDTVISKVYKMPTARQEASQSLLPIDFAEIDGIWPDRFDRSSGNLIWRYKNHPIYQYHALLVGQDTTLIYRIEDVGSVRIMILTDILYTILPTNSFVSTLDNFARDQEIDFIDFFSSNGALNAALTRAGFIPCLDLRDFIDLAYLYHPLEVKSSKSYSLISYLHEDVRRGGLDINSLHITKADCDLDRPNPTYLEKIGRALHETADR</sequence>
<dbReference type="EMBL" id="LGLV01000021">
    <property type="protein sequence ID" value="OBZ92234.1"/>
    <property type="molecule type" value="Genomic_DNA"/>
</dbReference>
<dbReference type="Proteomes" id="UP000093111">
    <property type="component" value="Unassembled WGS sequence"/>
</dbReference>
<keyword evidence="3" id="KW-1185">Reference proteome</keyword>
<reference evidence="2 3" key="1">
    <citation type="journal article" date="2016" name="Syst. Appl. Microbiol.">
        <title>Pararhizobium polonicum sp. nov. isolated from tumors on stone fruit rootstocks.</title>
        <authorList>
            <person name="Pulawska J."/>
            <person name="Kuzmanovic N."/>
            <person name="Willems A."/>
            <person name="Pothier J.F."/>
        </authorList>
    </citation>
    <scope>NUCLEOTIDE SEQUENCE [LARGE SCALE GENOMIC DNA]</scope>
    <source>
        <strain evidence="2 3">F5.1</strain>
    </source>
</reference>
<dbReference type="Pfam" id="PF00583">
    <property type="entry name" value="Acetyltransf_1"/>
    <property type="match status" value="1"/>
</dbReference>
<dbReference type="CDD" id="cd04301">
    <property type="entry name" value="NAT_SF"/>
    <property type="match status" value="1"/>
</dbReference>
<dbReference type="AlphaFoldDB" id="A0A1C7NXP2"/>
<accession>A0A1C7NXP2</accession>
<comment type="caution">
    <text evidence="2">The sequence shown here is derived from an EMBL/GenBank/DDBJ whole genome shotgun (WGS) entry which is preliminary data.</text>
</comment>
<protein>
    <recommendedName>
        <fullName evidence="1">N-acetyltransferase domain-containing protein</fullName>
    </recommendedName>
</protein>
<evidence type="ECO:0000259" key="1">
    <source>
        <dbReference type="PROSITE" id="PS51186"/>
    </source>
</evidence>
<dbReference type="InterPro" id="IPR000182">
    <property type="entry name" value="GNAT_dom"/>
</dbReference>